<keyword evidence="2" id="KW-1185">Reference proteome</keyword>
<comment type="caution">
    <text evidence="1">The sequence shown here is derived from an EMBL/GenBank/DDBJ whole genome shotgun (WGS) entry which is preliminary data.</text>
</comment>
<evidence type="ECO:0000313" key="2">
    <source>
        <dbReference type="Proteomes" id="UP001165962"/>
    </source>
</evidence>
<dbReference type="PROSITE" id="PS51257">
    <property type="entry name" value="PROKAR_LIPOPROTEIN"/>
    <property type="match status" value="1"/>
</dbReference>
<evidence type="ECO:0000313" key="1">
    <source>
        <dbReference type="EMBL" id="NHN28984.1"/>
    </source>
</evidence>
<dbReference type="EMBL" id="JAAOIW010000001">
    <property type="protein sequence ID" value="NHN28984.1"/>
    <property type="molecule type" value="Genomic_DNA"/>
</dbReference>
<protein>
    <submittedName>
        <fullName evidence="1">Uncharacterized protein</fullName>
    </submittedName>
</protein>
<sequence>MKKKILWLVIFIILTACSNGIKDELTQQKPEIIFKETNLPAGSMVLDYPNAMQREYKFPQKLVIVHWCGQEYAVPAVVTSA</sequence>
<accession>A0ABX0J1J3</accession>
<proteinExistence type="predicted"/>
<gene>
    <name evidence="1" type="ORF">G9U52_03955</name>
</gene>
<dbReference type="Proteomes" id="UP001165962">
    <property type="component" value="Unassembled WGS sequence"/>
</dbReference>
<dbReference type="RefSeq" id="WP_166146384.1">
    <property type="nucleotide sequence ID" value="NZ_JAAOIW010000001.1"/>
</dbReference>
<name>A0ABX0J1J3_9BACL</name>
<reference evidence="1" key="1">
    <citation type="submission" date="2020-03" db="EMBL/GenBank/DDBJ databases">
        <title>Draft sequencing of Paenibacilllus sp. S3N08.</title>
        <authorList>
            <person name="Kim D.-U."/>
        </authorList>
    </citation>
    <scope>NUCLEOTIDE SEQUENCE</scope>
    <source>
        <strain evidence="1">S3N08</strain>
    </source>
</reference>
<organism evidence="1 2">
    <name type="scientific">Paenibacillus agricola</name>
    <dbReference type="NCBI Taxonomy" id="2716264"/>
    <lineage>
        <taxon>Bacteria</taxon>
        <taxon>Bacillati</taxon>
        <taxon>Bacillota</taxon>
        <taxon>Bacilli</taxon>
        <taxon>Bacillales</taxon>
        <taxon>Paenibacillaceae</taxon>
        <taxon>Paenibacillus</taxon>
    </lineage>
</organism>